<proteinExistence type="predicted"/>
<dbReference type="GO" id="GO:0016787">
    <property type="term" value="F:hydrolase activity"/>
    <property type="evidence" value="ECO:0007669"/>
    <property type="project" value="UniProtKB-KW"/>
</dbReference>
<keyword evidence="1" id="KW-0472">Membrane</keyword>
<keyword evidence="1" id="KW-1133">Transmembrane helix</keyword>
<protein>
    <submittedName>
        <fullName evidence="2">Hydrolase</fullName>
    </submittedName>
</protein>
<dbReference type="Proteomes" id="UP000239899">
    <property type="component" value="Unassembled WGS sequence"/>
</dbReference>
<name>A0A2P6TXP2_CHLSO</name>
<sequence length="182" mass="19878">MVREGFRTLDAAGRPLRGSSPPAAWNAADLVWSFSYTRPGAVRQFRLQCALQAATRRMFVHACEVDGAGEPLQDNIQIMGVQLDNYVAAGDEVHRRTGGSWEGVMAAEHTLAEMFSEFIARPLWRNAEKLPQDGAAAGAGSWWQSMQPERRYATLAVAAGVTAVAAGVLFWRHRRTAAAALH</sequence>
<feature type="transmembrane region" description="Helical" evidence="1">
    <location>
        <begin position="152"/>
        <end position="171"/>
    </location>
</feature>
<keyword evidence="3" id="KW-1185">Reference proteome</keyword>
<dbReference type="EMBL" id="LHPG02000004">
    <property type="protein sequence ID" value="PRW58833.1"/>
    <property type="molecule type" value="Genomic_DNA"/>
</dbReference>
<accession>A0A2P6TXP2</accession>
<keyword evidence="2" id="KW-0378">Hydrolase</keyword>
<dbReference type="AlphaFoldDB" id="A0A2P6TXP2"/>
<evidence type="ECO:0000313" key="2">
    <source>
        <dbReference type="EMBL" id="PRW58833.1"/>
    </source>
</evidence>
<dbReference type="OrthoDB" id="513760at2759"/>
<keyword evidence="1" id="KW-0812">Transmembrane</keyword>
<gene>
    <name evidence="2" type="ORF">C2E21_2039</name>
</gene>
<organism evidence="2 3">
    <name type="scientific">Chlorella sorokiniana</name>
    <name type="common">Freshwater green alga</name>
    <dbReference type="NCBI Taxonomy" id="3076"/>
    <lineage>
        <taxon>Eukaryota</taxon>
        <taxon>Viridiplantae</taxon>
        <taxon>Chlorophyta</taxon>
        <taxon>core chlorophytes</taxon>
        <taxon>Trebouxiophyceae</taxon>
        <taxon>Chlorellales</taxon>
        <taxon>Chlorellaceae</taxon>
        <taxon>Chlorella clade</taxon>
        <taxon>Chlorella</taxon>
    </lineage>
</organism>
<evidence type="ECO:0000313" key="3">
    <source>
        <dbReference type="Proteomes" id="UP000239899"/>
    </source>
</evidence>
<comment type="caution">
    <text evidence="2">The sequence shown here is derived from an EMBL/GenBank/DDBJ whole genome shotgun (WGS) entry which is preliminary data.</text>
</comment>
<reference evidence="2 3" key="1">
    <citation type="journal article" date="2018" name="Plant J.">
        <title>Genome sequences of Chlorella sorokiniana UTEX 1602 and Micractinium conductrix SAG 241.80: implications to maltose excretion by a green alga.</title>
        <authorList>
            <person name="Arriola M.B."/>
            <person name="Velmurugan N."/>
            <person name="Zhang Y."/>
            <person name="Plunkett M.H."/>
            <person name="Hondzo H."/>
            <person name="Barney B.M."/>
        </authorList>
    </citation>
    <scope>NUCLEOTIDE SEQUENCE [LARGE SCALE GENOMIC DNA]</scope>
    <source>
        <strain evidence="3">UTEX 1602</strain>
    </source>
</reference>
<evidence type="ECO:0000256" key="1">
    <source>
        <dbReference type="SAM" id="Phobius"/>
    </source>
</evidence>